<dbReference type="OrthoDB" id="282517at2"/>
<reference evidence="1 2" key="1">
    <citation type="submission" date="2019-02" db="EMBL/GenBank/DDBJ databases">
        <title>Deep-cultivation of Planctomycetes and their phenomic and genomic characterization uncovers novel biology.</title>
        <authorList>
            <person name="Wiegand S."/>
            <person name="Jogler M."/>
            <person name="Boedeker C."/>
            <person name="Pinto D."/>
            <person name="Vollmers J."/>
            <person name="Rivas-Marin E."/>
            <person name="Kohn T."/>
            <person name="Peeters S.H."/>
            <person name="Heuer A."/>
            <person name="Rast P."/>
            <person name="Oberbeckmann S."/>
            <person name="Bunk B."/>
            <person name="Jeske O."/>
            <person name="Meyerdierks A."/>
            <person name="Storesund J.E."/>
            <person name="Kallscheuer N."/>
            <person name="Luecker S."/>
            <person name="Lage O.M."/>
            <person name="Pohl T."/>
            <person name="Merkel B.J."/>
            <person name="Hornburger P."/>
            <person name="Mueller R.-W."/>
            <person name="Bruemmer F."/>
            <person name="Labrenz M."/>
            <person name="Spormann A.M."/>
            <person name="Op den Camp H."/>
            <person name="Overmann J."/>
            <person name="Amann R."/>
            <person name="Jetten M.S.M."/>
            <person name="Mascher T."/>
            <person name="Medema M.H."/>
            <person name="Devos D.P."/>
            <person name="Kaster A.-K."/>
            <person name="Ovreas L."/>
            <person name="Rohde M."/>
            <person name="Galperin M.Y."/>
            <person name="Jogler C."/>
        </authorList>
    </citation>
    <scope>NUCLEOTIDE SEQUENCE [LARGE SCALE GENOMIC DNA]</scope>
    <source>
        <strain evidence="1 2">ETA_A8</strain>
    </source>
</reference>
<dbReference type="AlphaFoldDB" id="A0A517YBK3"/>
<accession>A0A517YBK3</accession>
<evidence type="ECO:0000313" key="2">
    <source>
        <dbReference type="Proteomes" id="UP000315017"/>
    </source>
</evidence>
<dbReference type="RefSeq" id="WP_145088546.1">
    <property type="nucleotide sequence ID" value="NZ_CP036274.1"/>
</dbReference>
<protein>
    <submittedName>
        <fullName evidence="1">Uncharacterized protein</fullName>
    </submittedName>
</protein>
<sequence>MDDADLLRRFESQALSRAEWTHRLHVRVAYLYLTQHTFAEALEQIREGIQRLNAANEVPENPNAGYNETMTVAWARLVHTTICEQGTAASSSEFVDRQPHLLASTLLRLFYSKAIWQQHDCKTRFVEPDLAPLPQPRV</sequence>
<gene>
    <name evidence="1" type="ORF">ETAA8_26820</name>
</gene>
<proteinExistence type="predicted"/>
<dbReference type="EMBL" id="CP036274">
    <property type="protein sequence ID" value="QDU27594.1"/>
    <property type="molecule type" value="Genomic_DNA"/>
</dbReference>
<name>A0A517YBK3_9BACT</name>
<keyword evidence="2" id="KW-1185">Reference proteome</keyword>
<evidence type="ECO:0000313" key="1">
    <source>
        <dbReference type="EMBL" id="QDU27594.1"/>
    </source>
</evidence>
<organism evidence="1 2">
    <name type="scientific">Anatilimnocola aggregata</name>
    <dbReference type="NCBI Taxonomy" id="2528021"/>
    <lineage>
        <taxon>Bacteria</taxon>
        <taxon>Pseudomonadati</taxon>
        <taxon>Planctomycetota</taxon>
        <taxon>Planctomycetia</taxon>
        <taxon>Pirellulales</taxon>
        <taxon>Pirellulaceae</taxon>
        <taxon>Anatilimnocola</taxon>
    </lineage>
</organism>
<dbReference type="KEGG" id="aagg:ETAA8_26820"/>
<dbReference type="Proteomes" id="UP000315017">
    <property type="component" value="Chromosome"/>
</dbReference>